<keyword evidence="2 4" id="KW-0863">Zinc-finger</keyword>
<dbReference type="Pfam" id="PF04434">
    <property type="entry name" value="SWIM"/>
    <property type="match status" value="1"/>
</dbReference>
<dbReference type="InterPro" id="IPR001878">
    <property type="entry name" value="Znf_CCHC"/>
</dbReference>
<feature type="compositionally biased region" description="Basic and acidic residues" evidence="6">
    <location>
        <begin position="8"/>
        <end position="20"/>
    </location>
</feature>
<feature type="domain" description="SWIM-type" evidence="8">
    <location>
        <begin position="455"/>
        <end position="505"/>
    </location>
</feature>
<feature type="compositionally biased region" description="Polar residues" evidence="6">
    <location>
        <begin position="47"/>
        <end position="58"/>
    </location>
</feature>
<organism evidence="9">
    <name type="scientific">Oryza sativa subsp. japonica</name>
    <name type="common">Rice</name>
    <dbReference type="NCBI Taxonomy" id="39947"/>
    <lineage>
        <taxon>Eukaryota</taxon>
        <taxon>Viridiplantae</taxon>
        <taxon>Streptophyta</taxon>
        <taxon>Embryophyta</taxon>
        <taxon>Tracheophyta</taxon>
        <taxon>Spermatophyta</taxon>
        <taxon>Magnoliopsida</taxon>
        <taxon>Liliopsida</taxon>
        <taxon>Poales</taxon>
        <taxon>Poaceae</taxon>
        <taxon>BOP clade</taxon>
        <taxon>Oryzoideae</taxon>
        <taxon>Oryzeae</taxon>
        <taxon>Oryzinae</taxon>
        <taxon>Oryza</taxon>
        <taxon>Oryza sativa</taxon>
    </lineage>
</organism>
<accession>Q2QQ59</accession>
<dbReference type="InterPro" id="IPR036875">
    <property type="entry name" value="Znf_CCHC_sf"/>
</dbReference>
<dbReference type="PANTHER" id="PTHR47718:SF13">
    <property type="entry name" value="OS09G0290500 PROTEIN"/>
    <property type="match status" value="1"/>
</dbReference>
<dbReference type="Pfam" id="PF03101">
    <property type="entry name" value="FAR1"/>
    <property type="match status" value="1"/>
</dbReference>
<dbReference type="SMR" id="Q2QQ59"/>
<dbReference type="InterPro" id="IPR018289">
    <property type="entry name" value="MULE_transposase_dom"/>
</dbReference>
<evidence type="ECO:0000259" key="8">
    <source>
        <dbReference type="PROSITE" id="PS50966"/>
    </source>
</evidence>
<dbReference type="Pfam" id="PF10551">
    <property type="entry name" value="MULE"/>
    <property type="match status" value="1"/>
</dbReference>
<evidence type="ECO:0000256" key="4">
    <source>
        <dbReference type="PROSITE-ProRule" id="PRU00047"/>
    </source>
</evidence>
<feature type="coiled-coil region" evidence="5">
    <location>
        <begin position="677"/>
        <end position="707"/>
    </location>
</feature>
<evidence type="ECO:0000256" key="6">
    <source>
        <dbReference type="SAM" id="MobiDB-lite"/>
    </source>
</evidence>
<dbReference type="PROSITE" id="PS50158">
    <property type="entry name" value="ZF_CCHC"/>
    <property type="match status" value="1"/>
</dbReference>
<feature type="compositionally biased region" description="Polar residues" evidence="6">
    <location>
        <begin position="21"/>
        <end position="31"/>
    </location>
</feature>
<evidence type="ECO:0000256" key="5">
    <source>
        <dbReference type="SAM" id="Coils"/>
    </source>
</evidence>
<keyword evidence="3" id="KW-0862">Zinc</keyword>
<dbReference type="PROSITE" id="PS50966">
    <property type="entry name" value="ZF_SWIM"/>
    <property type="match status" value="1"/>
</dbReference>
<dbReference type="EMBL" id="DP000011">
    <property type="protein sequence ID" value="ABA98678.1"/>
    <property type="molecule type" value="Genomic_DNA"/>
</dbReference>
<reference evidence="9" key="2">
    <citation type="submission" date="2005-04" db="EMBL/GenBank/DDBJ databases">
        <authorList>
            <person name="Buell C.R."/>
            <person name="Wing R.A."/>
            <person name="McCombie W.A."/>
            <person name="Ouyang S."/>
        </authorList>
    </citation>
    <scope>NUCLEOTIDE SEQUENCE</scope>
</reference>
<dbReference type="GO" id="GO:0003676">
    <property type="term" value="F:nucleic acid binding"/>
    <property type="evidence" value="ECO:0007669"/>
    <property type="project" value="InterPro"/>
</dbReference>
<dbReference type="InterPro" id="IPR006564">
    <property type="entry name" value="Znf_PMZ"/>
</dbReference>
<evidence type="ECO:0000313" key="9">
    <source>
        <dbReference type="EMBL" id="ABA98678.1"/>
    </source>
</evidence>
<evidence type="ECO:0000259" key="7">
    <source>
        <dbReference type="PROSITE" id="PS50158"/>
    </source>
</evidence>
<evidence type="ECO:0000256" key="3">
    <source>
        <dbReference type="ARBA" id="ARBA00022833"/>
    </source>
</evidence>
<dbReference type="InterPro" id="IPR004330">
    <property type="entry name" value="FAR1_DNA_bnd_dom"/>
</dbReference>
<gene>
    <name evidence="9" type="ordered locus">LOC_Os12g32140</name>
</gene>
<dbReference type="SUPFAM" id="SSF57756">
    <property type="entry name" value="Retrovirus zinc finger-like domains"/>
    <property type="match status" value="1"/>
</dbReference>
<keyword evidence="1" id="KW-0479">Metal-binding</keyword>
<feature type="domain" description="CCHC-type" evidence="7">
    <location>
        <begin position="634"/>
        <end position="649"/>
    </location>
</feature>
<evidence type="ECO:0000256" key="2">
    <source>
        <dbReference type="ARBA" id="ARBA00022771"/>
    </source>
</evidence>
<sequence>MGEFRGTGNKDDAKCGKDCSTDSYMDNSSNTNDDDYAECSLGDHNKSQPNDPSSSHNVFHSVEEDNVALDEYWNIVQMNFQTEDECYNFYNSYAKRKGFSVRKELRFVCSKEGIRDPSLVKPEDRARRERALTRMECAASLSIKLDKKRGIWFVDNFIDDHNHPLTSHDETPFLRSHRKIKDFQKSEIHSLESIGIRKNVIMKVMKCKYGGYDKVGFVKKDLYNYSSRYKRSRILEGDASATLELMKKRRDKDPGFFYEYQVDDEGRLKNLFWCDAQSRMDYQSFGDVVFDSTQRMNKYNMPFIPFVGLNHHRQTTIFACGIVSDECVESYTWFLQVFLRAMCQQKPRSIITDSDNAMMKAIRQVLPDTDHRVCSWHIERVEHYEVCVSELREKEAEFDSKASQSWPATITDSPEIEESAGHIFTSANFDLVQKELQKLDGLHVDVVQDGKGERYMVTSEQKSARKCYVDYTRIGGNHDIRCSCRKMEREGIPCKHILSVLKHLEVKVKEIPKCCVLQRLSKNAKADLPSVRKSDLHVWTEKQKNYYELNARGSELFDLASNSCELFGEVKEYMESQLSKISSSNAATKKHTHVDEVGETSHRPEGSVLDPICVATKGAPRSMKGWDEHRPRLCSRCRQPGHDIRRCPEAKREEQDLALIESLKIVVILYDINLHCLETLRVKDEELQNLANNIRAQDATIKEIADKLTQTAEAAEAAASAAHTMDEHRILLCSEIERLRHYKQ</sequence>
<dbReference type="GO" id="GO:0008270">
    <property type="term" value="F:zinc ion binding"/>
    <property type="evidence" value="ECO:0007669"/>
    <property type="project" value="UniProtKB-KW"/>
</dbReference>
<dbReference type="SMART" id="SM00575">
    <property type="entry name" value="ZnF_PMZ"/>
    <property type="match status" value="1"/>
</dbReference>
<dbReference type="AlphaFoldDB" id="Q2QQ59"/>
<reference evidence="9" key="3">
    <citation type="submission" date="2006-01" db="EMBL/GenBank/DDBJ databases">
        <authorList>
            <person name="Buell R."/>
        </authorList>
    </citation>
    <scope>NUCLEOTIDE SEQUENCE</scope>
</reference>
<proteinExistence type="predicted"/>
<keyword evidence="5" id="KW-0175">Coiled coil</keyword>
<protein>
    <submittedName>
        <fullName evidence="9">Transposon protein, putative, unclassified</fullName>
    </submittedName>
</protein>
<dbReference type="PANTHER" id="PTHR47718">
    <property type="entry name" value="OS01G0519700 PROTEIN"/>
    <property type="match status" value="1"/>
</dbReference>
<feature type="region of interest" description="Disordered" evidence="6">
    <location>
        <begin position="1"/>
        <end position="58"/>
    </location>
</feature>
<name>Q2QQ59_ORYSJ</name>
<dbReference type="InterPro" id="IPR007527">
    <property type="entry name" value="Znf_SWIM"/>
</dbReference>
<reference evidence="9" key="1">
    <citation type="journal article" date="2005" name="BMC Biol.">
        <title>The sequence of rice chromosomes 11 and 12, rich in disease resistance genes and recent gene duplications.</title>
        <authorList>
            <consortium name="The rice chromosomes 11 and 12 sequencing consortia"/>
        </authorList>
    </citation>
    <scope>NUCLEOTIDE SEQUENCE [LARGE SCALE GENOMIC DNA]</scope>
</reference>
<evidence type="ECO:0000256" key="1">
    <source>
        <dbReference type="ARBA" id="ARBA00022723"/>
    </source>
</evidence>